<evidence type="ECO:0000259" key="2">
    <source>
        <dbReference type="Pfam" id="PF20906"/>
    </source>
</evidence>
<gene>
    <name evidence="3" type="ORF">NB231_17373</name>
</gene>
<dbReference type="InterPro" id="IPR048350">
    <property type="entry name" value="S-Me-THD-like_C"/>
</dbReference>
<dbReference type="InterPro" id="IPR024071">
    <property type="entry name" value="S-Me-THD_C_sf"/>
</dbReference>
<dbReference type="OrthoDB" id="7441206at2"/>
<feature type="domain" description="S-Me-THD N-terminal" evidence="1">
    <location>
        <begin position="9"/>
        <end position="176"/>
    </location>
</feature>
<dbReference type="InterPro" id="IPR027479">
    <property type="entry name" value="S-Me-THD_N_sf"/>
</dbReference>
<name>A4BMS5_9GAMM</name>
<organism evidence="3 4">
    <name type="scientific">Nitrococcus mobilis Nb-231</name>
    <dbReference type="NCBI Taxonomy" id="314278"/>
    <lineage>
        <taxon>Bacteria</taxon>
        <taxon>Pseudomonadati</taxon>
        <taxon>Pseudomonadota</taxon>
        <taxon>Gammaproteobacteria</taxon>
        <taxon>Chromatiales</taxon>
        <taxon>Ectothiorhodospiraceae</taxon>
        <taxon>Nitrococcus</taxon>
    </lineage>
</organism>
<sequence>MFAIRKKEIKTAVAGACVLASGGGGSYQVACEIVEQGVPDDARVTLVGLDELSSQPAGWLVASANMGAPDALFKTANPHAPAHAIQAMEATLQGMGTVSSRFARFPARGFSWVLPIEVGAINTASPLSIAAQLGPSRASGLPIIDADAAGRSIPTLSLTVFAANGIAISPAVVASEGLHPGAWRSVTRRYNSGVIWVDDEMAAEDAIIGLVNTTPFGGIAGLAIYPMTVLELLDRTPPVAGTLSLALEIGQVLESCCGVERAERVASCIRQAGRASEVIWHGRVREVIQAEGGVDVGRIVLEDATGSEVLFTIYNENENVYAMRSDRDTPCVLGPDSICYVTAGDDPLAIDNSDLNRWYEKAPDTRLELFVLAVQAAPEMRNSVIIDNFAAVNRSLGYGGAYRPWSPPISAG</sequence>
<evidence type="ECO:0000313" key="3">
    <source>
        <dbReference type="EMBL" id="EAR23613.1"/>
    </source>
</evidence>
<dbReference type="Gene3D" id="2.40.390.10">
    <property type="entry name" value="CV3147-like"/>
    <property type="match status" value="1"/>
</dbReference>
<dbReference type="AlphaFoldDB" id="A4BMS5"/>
<dbReference type="RefSeq" id="WP_005005135.1">
    <property type="nucleotide sequence ID" value="NZ_CH672427.1"/>
</dbReference>
<accession>A4BMS5</accession>
<comment type="caution">
    <text evidence="3">The sequence shown here is derived from an EMBL/GenBank/DDBJ whole genome shotgun (WGS) entry which is preliminary data.</text>
</comment>
<dbReference type="EMBL" id="AAOF01000001">
    <property type="protein sequence ID" value="EAR23613.1"/>
    <property type="molecule type" value="Genomic_DNA"/>
</dbReference>
<evidence type="ECO:0000259" key="1">
    <source>
        <dbReference type="Pfam" id="PF06032"/>
    </source>
</evidence>
<dbReference type="Pfam" id="PF06032">
    <property type="entry name" value="S-Me-THD_N"/>
    <property type="match status" value="1"/>
</dbReference>
<protein>
    <recommendedName>
        <fullName evidence="5">DUF917 domain-containing protein</fullName>
    </recommendedName>
</protein>
<dbReference type="STRING" id="314278.NB231_17373"/>
<dbReference type="Pfam" id="PF20906">
    <property type="entry name" value="S-Me-THD_C"/>
    <property type="match status" value="1"/>
</dbReference>
<dbReference type="Gene3D" id="3.40.1610.10">
    <property type="entry name" value="CV3147-like domain"/>
    <property type="match status" value="1"/>
</dbReference>
<dbReference type="Proteomes" id="UP000003374">
    <property type="component" value="Unassembled WGS sequence"/>
</dbReference>
<proteinExistence type="predicted"/>
<dbReference type="eggNOG" id="COG3535">
    <property type="taxonomic scope" value="Bacteria"/>
</dbReference>
<evidence type="ECO:0000313" key="4">
    <source>
        <dbReference type="Proteomes" id="UP000003374"/>
    </source>
</evidence>
<keyword evidence="4" id="KW-1185">Reference proteome</keyword>
<dbReference type="HOGENOM" id="CLU_038930_3_0_6"/>
<reference evidence="3 4" key="1">
    <citation type="submission" date="2006-02" db="EMBL/GenBank/DDBJ databases">
        <authorList>
            <person name="Waterbury J."/>
            <person name="Ferriera S."/>
            <person name="Johnson J."/>
            <person name="Kravitz S."/>
            <person name="Halpern A."/>
            <person name="Remington K."/>
            <person name="Beeson K."/>
            <person name="Tran B."/>
            <person name="Rogers Y.-H."/>
            <person name="Friedman R."/>
            <person name="Venter J.C."/>
        </authorList>
    </citation>
    <scope>NUCLEOTIDE SEQUENCE [LARGE SCALE GENOMIC DNA]</scope>
    <source>
        <strain evidence="3 4">Nb-231</strain>
    </source>
</reference>
<dbReference type="SUPFAM" id="SSF160991">
    <property type="entry name" value="CV3147-like"/>
    <property type="match status" value="1"/>
</dbReference>
<evidence type="ECO:0008006" key="5">
    <source>
        <dbReference type="Google" id="ProtNLM"/>
    </source>
</evidence>
<dbReference type="InterPro" id="IPR010318">
    <property type="entry name" value="S-Me-THD_N"/>
</dbReference>
<feature type="domain" description="S-Me-THD-like C-terminal" evidence="2">
    <location>
        <begin position="213"/>
        <end position="381"/>
    </location>
</feature>